<dbReference type="RefSeq" id="WP_068197576.1">
    <property type="nucleotide sequence ID" value="NZ_CP013909.1"/>
</dbReference>
<gene>
    <name evidence="3" type="ORF">AUC43_19175</name>
</gene>
<dbReference type="SMART" id="SM00448">
    <property type="entry name" value="REC"/>
    <property type="match status" value="1"/>
</dbReference>
<evidence type="ECO:0000259" key="2">
    <source>
        <dbReference type="PROSITE" id="PS50110"/>
    </source>
</evidence>
<dbReference type="CDD" id="cd17535">
    <property type="entry name" value="REC_NarL-like"/>
    <property type="match status" value="1"/>
</dbReference>
<sequence length="138" mass="14710">MTFNNAPAAGAVPVRLAIVDDHILFRKGLRALLSGYAGIEVVCEAGNGQELLELLDQGSSPNVVLMDMQMPILDGLQTTRLLRTQFPAVRVVIISMHDDPSLVSTVLAEGAHSYLVKNTSPEEMRSAVLAAAAAGKRD</sequence>
<feature type="modified residue" description="4-aspartylphosphate" evidence="1">
    <location>
        <position position="67"/>
    </location>
</feature>
<keyword evidence="4" id="KW-1185">Reference proteome</keyword>
<proteinExistence type="predicted"/>
<dbReference type="KEGG" id="hyg:AUC43_19175"/>
<dbReference type="PANTHER" id="PTHR45566">
    <property type="entry name" value="HTH-TYPE TRANSCRIPTIONAL REGULATOR YHJB-RELATED"/>
    <property type="match status" value="1"/>
</dbReference>
<name>A0A0U4BUA6_9BACT</name>
<dbReference type="Proteomes" id="UP000059542">
    <property type="component" value="Chromosome"/>
</dbReference>
<protein>
    <recommendedName>
        <fullName evidence="2">Response regulatory domain-containing protein</fullName>
    </recommendedName>
</protein>
<dbReference type="AlphaFoldDB" id="A0A0U4BUA6"/>
<evidence type="ECO:0000313" key="3">
    <source>
        <dbReference type="EMBL" id="ALW87015.1"/>
    </source>
</evidence>
<dbReference type="Gene3D" id="3.40.50.2300">
    <property type="match status" value="1"/>
</dbReference>
<dbReference type="STRING" id="1411621.AUC43_19175"/>
<dbReference type="InterPro" id="IPR058245">
    <property type="entry name" value="NreC/VraR/RcsB-like_REC"/>
</dbReference>
<dbReference type="PANTHER" id="PTHR45566:SF2">
    <property type="entry name" value="NARL SUBFAMILY"/>
    <property type="match status" value="1"/>
</dbReference>
<accession>A0A0U4BUA6</accession>
<feature type="domain" description="Response regulatory" evidence="2">
    <location>
        <begin position="15"/>
        <end position="132"/>
    </location>
</feature>
<dbReference type="EMBL" id="CP013909">
    <property type="protein sequence ID" value="ALW87015.1"/>
    <property type="molecule type" value="Genomic_DNA"/>
</dbReference>
<evidence type="ECO:0000256" key="1">
    <source>
        <dbReference type="PROSITE-ProRule" id="PRU00169"/>
    </source>
</evidence>
<dbReference type="Pfam" id="PF00072">
    <property type="entry name" value="Response_reg"/>
    <property type="match status" value="1"/>
</dbReference>
<dbReference type="PROSITE" id="PS50110">
    <property type="entry name" value="RESPONSE_REGULATORY"/>
    <property type="match status" value="1"/>
</dbReference>
<dbReference type="OrthoDB" id="9797341at2"/>
<evidence type="ECO:0000313" key="4">
    <source>
        <dbReference type="Proteomes" id="UP000059542"/>
    </source>
</evidence>
<dbReference type="InterPro" id="IPR001789">
    <property type="entry name" value="Sig_transdc_resp-reg_receiver"/>
</dbReference>
<dbReference type="InterPro" id="IPR011006">
    <property type="entry name" value="CheY-like_superfamily"/>
</dbReference>
<organism evidence="3 4">
    <name type="scientific">Hymenobacter sedentarius</name>
    <dbReference type="NCBI Taxonomy" id="1411621"/>
    <lineage>
        <taxon>Bacteria</taxon>
        <taxon>Pseudomonadati</taxon>
        <taxon>Bacteroidota</taxon>
        <taxon>Cytophagia</taxon>
        <taxon>Cytophagales</taxon>
        <taxon>Hymenobacteraceae</taxon>
        <taxon>Hymenobacter</taxon>
    </lineage>
</organism>
<reference evidence="3 4" key="1">
    <citation type="submission" date="2015-12" db="EMBL/GenBank/DDBJ databases">
        <authorList>
            <person name="Shamseldin A."/>
            <person name="Moawad H."/>
            <person name="Abd El-Rahim W.M."/>
            <person name="Sadowsky M.J."/>
        </authorList>
    </citation>
    <scope>NUCLEOTIDE SEQUENCE [LARGE SCALE GENOMIC DNA]</scope>
    <source>
        <strain evidence="3 4">DG5B</strain>
    </source>
</reference>
<dbReference type="SUPFAM" id="SSF52172">
    <property type="entry name" value="CheY-like"/>
    <property type="match status" value="1"/>
</dbReference>
<dbReference type="GO" id="GO:0000160">
    <property type="term" value="P:phosphorelay signal transduction system"/>
    <property type="evidence" value="ECO:0007669"/>
    <property type="project" value="InterPro"/>
</dbReference>
<dbReference type="InterPro" id="IPR051015">
    <property type="entry name" value="EvgA-like"/>
</dbReference>
<keyword evidence="1" id="KW-0597">Phosphoprotein</keyword>